<sequence length="702" mass="79075">MNTRIDVFISRKSQDAHYAKELYDHLCAQGLNVFESDESLPKLGNSDYRNAIDDALDACKHLIVVGSSIDNIRSEWVEHEWGSYLNEKLAGRKKGNVLTIITGNLSIAELPLSLRSHQVFFFSRSNFEKIYAYVEDKKVLAAKEAQRQKEIAEAHKREDQARLRAITEEERKAREQSEIAETRAHEEQRQKEIAEAEIRAREEQRQRELAAAAKAQEEQRQKEIAEAEIRAREEQHQRELAVAAKAQEEQRQKEIAEAEIRAREEQHQRELAVAAKAQEEQRQKEIAEAETRAREEQRQRELAAAAKTQEEQRQKEIAEAQRNVEHLRKEGRKNSNGGTTALYITIVVAVIVLGMCILIWVNDRKRDQYYDSSNTMTPATYGDSTTTTTADPAIGEDCIKTLPVMNDNGGYNEAVYSPDGKYIASCIAFKHPNAFTLWDAVTGERVRTYTSEFGVYQCVFFPSGMFMLSGNENKPMIVWDVTTGEINRTFTGVSRNALKVAMNAYHNVFATISDYKTLKLWNFESGKCLHTIEAASKWDILSVAISPDGKYVLTGADNGELQLRDIATGNVVYTLVGHKEGAAWSVCFNSSGTVFASGSGKEVKLWDHLSGNCLATFDHDGLLNNVKFIYQDKYLLSSSGTGSDPVLKLWSIADKRCIHTFEGHRDMICSIDYDPATGHAITASHDGTVKIWNVGQYLDTGH</sequence>
<reference evidence="8" key="1">
    <citation type="journal article" date="2019" name="Int. J. Syst. Evol. Microbiol.">
        <title>The Global Catalogue of Microorganisms (GCM) 10K type strain sequencing project: providing services to taxonomists for standard genome sequencing and annotation.</title>
        <authorList>
            <consortium name="The Broad Institute Genomics Platform"/>
            <consortium name="The Broad Institute Genome Sequencing Center for Infectious Disease"/>
            <person name="Wu L."/>
            <person name="Ma J."/>
        </authorList>
    </citation>
    <scope>NUCLEOTIDE SEQUENCE [LARGE SCALE GENOMIC DNA]</scope>
    <source>
        <strain evidence="8">JCM 32105</strain>
    </source>
</reference>
<feature type="repeat" description="WD" evidence="3">
    <location>
        <begin position="540"/>
        <end position="574"/>
    </location>
</feature>
<dbReference type="PROSITE" id="PS00678">
    <property type="entry name" value="WD_REPEATS_1"/>
    <property type="match status" value="1"/>
</dbReference>
<keyword evidence="5" id="KW-0812">Transmembrane</keyword>
<dbReference type="Pfam" id="PF00400">
    <property type="entry name" value="WD40"/>
    <property type="match status" value="3"/>
</dbReference>
<evidence type="ECO:0000256" key="1">
    <source>
        <dbReference type="ARBA" id="ARBA00022574"/>
    </source>
</evidence>
<feature type="domain" description="TIR" evidence="6">
    <location>
        <begin position="7"/>
        <end position="124"/>
    </location>
</feature>
<evidence type="ECO:0000259" key="6">
    <source>
        <dbReference type="Pfam" id="PF13676"/>
    </source>
</evidence>
<evidence type="ECO:0000256" key="3">
    <source>
        <dbReference type="PROSITE-ProRule" id="PRU00221"/>
    </source>
</evidence>
<dbReference type="PROSITE" id="PS50082">
    <property type="entry name" value="WD_REPEATS_2"/>
    <property type="match status" value="2"/>
</dbReference>
<feature type="region of interest" description="Disordered" evidence="4">
    <location>
        <begin position="169"/>
        <end position="190"/>
    </location>
</feature>
<dbReference type="SMART" id="SM00320">
    <property type="entry name" value="WD40"/>
    <property type="match status" value="6"/>
</dbReference>
<evidence type="ECO:0000313" key="8">
    <source>
        <dbReference type="Proteomes" id="UP001500067"/>
    </source>
</evidence>
<dbReference type="Gene3D" id="3.40.50.10140">
    <property type="entry name" value="Toll/interleukin-1 receptor homology (TIR) domain"/>
    <property type="match status" value="1"/>
</dbReference>
<dbReference type="InterPro" id="IPR035897">
    <property type="entry name" value="Toll_tir_struct_dom_sf"/>
</dbReference>
<dbReference type="InterPro" id="IPR019775">
    <property type="entry name" value="WD40_repeat_CS"/>
</dbReference>
<keyword evidence="5" id="KW-1133">Transmembrane helix</keyword>
<dbReference type="RefSeq" id="WP_345081642.1">
    <property type="nucleotide sequence ID" value="NZ_BAABFA010000010.1"/>
</dbReference>
<dbReference type="Pfam" id="PF13676">
    <property type="entry name" value="TIR_2"/>
    <property type="match status" value="1"/>
</dbReference>
<dbReference type="PANTHER" id="PTHR22847">
    <property type="entry name" value="WD40 REPEAT PROTEIN"/>
    <property type="match status" value="1"/>
</dbReference>
<feature type="repeat" description="WD" evidence="3">
    <location>
        <begin position="661"/>
        <end position="694"/>
    </location>
</feature>
<dbReference type="SUPFAM" id="SSF50978">
    <property type="entry name" value="WD40 repeat-like"/>
    <property type="match status" value="1"/>
</dbReference>
<comment type="caution">
    <text evidence="7">The sequence shown here is derived from an EMBL/GenBank/DDBJ whole genome shotgun (WGS) entry which is preliminary data.</text>
</comment>
<evidence type="ECO:0000256" key="5">
    <source>
        <dbReference type="SAM" id="Phobius"/>
    </source>
</evidence>
<name>A0ABP8NG61_9BACT</name>
<dbReference type="EMBL" id="BAABFA010000010">
    <property type="protein sequence ID" value="GAA4465308.1"/>
    <property type="molecule type" value="Genomic_DNA"/>
</dbReference>
<protein>
    <recommendedName>
        <fullName evidence="6">TIR domain-containing protein</fullName>
    </recommendedName>
</protein>
<keyword evidence="2" id="KW-0677">Repeat</keyword>
<dbReference type="InterPro" id="IPR036322">
    <property type="entry name" value="WD40_repeat_dom_sf"/>
</dbReference>
<gene>
    <name evidence="7" type="ORF">GCM10023093_17280</name>
</gene>
<dbReference type="Proteomes" id="UP001500067">
    <property type="component" value="Unassembled WGS sequence"/>
</dbReference>
<keyword evidence="1 3" id="KW-0853">WD repeat</keyword>
<feature type="transmembrane region" description="Helical" evidence="5">
    <location>
        <begin position="341"/>
        <end position="361"/>
    </location>
</feature>
<evidence type="ECO:0000256" key="4">
    <source>
        <dbReference type="SAM" id="MobiDB-lite"/>
    </source>
</evidence>
<evidence type="ECO:0000313" key="7">
    <source>
        <dbReference type="EMBL" id="GAA4465308.1"/>
    </source>
</evidence>
<dbReference type="InterPro" id="IPR000157">
    <property type="entry name" value="TIR_dom"/>
</dbReference>
<evidence type="ECO:0000256" key="2">
    <source>
        <dbReference type="ARBA" id="ARBA00022737"/>
    </source>
</evidence>
<proteinExistence type="predicted"/>
<organism evidence="7 8">
    <name type="scientific">Nemorincola caseinilytica</name>
    <dbReference type="NCBI Taxonomy" id="2054315"/>
    <lineage>
        <taxon>Bacteria</taxon>
        <taxon>Pseudomonadati</taxon>
        <taxon>Bacteroidota</taxon>
        <taxon>Chitinophagia</taxon>
        <taxon>Chitinophagales</taxon>
        <taxon>Chitinophagaceae</taxon>
        <taxon>Nemorincola</taxon>
    </lineage>
</organism>
<dbReference type="PANTHER" id="PTHR22847:SF637">
    <property type="entry name" value="WD REPEAT DOMAIN 5B"/>
    <property type="match status" value="1"/>
</dbReference>
<dbReference type="InterPro" id="IPR015943">
    <property type="entry name" value="WD40/YVTN_repeat-like_dom_sf"/>
</dbReference>
<dbReference type="PROSITE" id="PS50294">
    <property type="entry name" value="WD_REPEATS_REGION"/>
    <property type="match status" value="1"/>
</dbReference>
<dbReference type="InterPro" id="IPR001680">
    <property type="entry name" value="WD40_rpt"/>
</dbReference>
<feature type="region of interest" description="Disordered" evidence="4">
    <location>
        <begin position="278"/>
        <end position="318"/>
    </location>
</feature>
<accession>A0ABP8NG61</accession>
<keyword evidence="5" id="KW-0472">Membrane</keyword>
<feature type="compositionally biased region" description="Basic and acidic residues" evidence="4">
    <location>
        <begin position="308"/>
        <end position="318"/>
    </location>
</feature>
<dbReference type="CDD" id="cd00200">
    <property type="entry name" value="WD40"/>
    <property type="match status" value="1"/>
</dbReference>
<feature type="compositionally biased region" description="Basic and acidic residues" evidence="4">
    <location>
        <begin position="278"/>
        <end position="301"/>
    </location>
</feature>
<keyword evidence="8" id="KW-1185">Reference proteome</keyword>
<dbReference type="SUPFAM" id="SSF52200">
    <property type="entry name" value="Toll/Interleukin receptor TIR domain"/>
    <property type="match status" value="1"/>
</dbReference>
<dbReference type="Gene3D" id="2.130.10.10">
    <property type="entry name" value="YVTN repeat-like/Quinoprotein amine dehydrogenase"/>
    <property type="match status" value="2"/>
</dbReference>